<dbReference type="PANTHER" id="PTHR43197:SF1">
    <property type="entry name" value="UTP--GLUCOSE-1-PHOSPHATE URIDYLYLTRANSFERASE"/>
    <property type="match status" value="1"/>
</dbReference>
<reference evidence="7 8" key="1">
    <citation type="submission" date="2017-10" db="EMBL/GenBank/DDBJ databases">
        <title>Novel microbial diversity and functional potential in the marine mammal oral microbiome.</title>
        <authorList>
            <person name="Dudek N.K."/>
            <person name="Sun C.L."/>
            <person name="Burstein D."/>
            <person name="Kantor R.S."/>
            <person name="Aliaga Goltsman D.S."/>
            <person name="Bik E.M."/>
            <person name="Thomas B.C."/>
            <person name="Banfield J.F."/>
            <person name="Relman D.A."/>
        </authorList>
    </citation>
    <scope>NUCLEOTIDE SEQUENCE [LARGE SCALE GENOMIC DNA]</scope>
    <source>
        <strain evidence="7">DOLJORAL78_61_10</strain>
    </source>
</reference>
<evidence type="ECO:0000256" key="3">
    <source>
        <dbReference type="ARBA" id="ARBA00022679"/>
    </source>
</evidence>
<dbReference type="GO" id="GO:0006011">
    <property type="term" value="P:UDP-alpha-D-glucose metabolic process"/>
    <property type="evidence" value="ECO:0007669"/>
    <property type="project" value="InterPro"/>
</dbReference>
<comment type="caution">
    <text evidence="7">The sequence shown here is derived from an EMBL/GenBank/DDBJ whole genome shotgun (WGS) entry which is preliminary data.</text>
</comment>
<organism evidence="7 8">
    <name type="scientific">Ilumatobacter coccineus</name>
    <dbReference type="NCBI Taxonomy" id="467094"/>
    <lineage>
        <taxon>Bacteria</taxon>
        <taxon>Bacillati</taxon>
        <taxon>Actinomycetota</taxon>
        <taxon>Acidimicrobiia</taxon>
        <taxon>Acidimicrobiales</taxon>
        <taxon>Ilumatobacteraceae</taxon>
        <taxon>Ilumatobacter</taxon>
    </lineage>
</organism>
<dbReference type="PANTHER" id="PTHR43197">
    <property type="entry name" value="UTP--GLUCOSE-1-PHOSPHATE URIDYLYLTRANSFERASE"/>
    <property type="match status" value="1"/>
</dbReference>
<keyword evidence="4 7" id="KW-0548">Nucleotidyltransferase</keyword>
<evidence type="ECO:0000256" key="1">
    <source>
        <dbReference type="ARBA" id="ARBA00006890"/>
    </source>
</evidence>
<evidence type="ECO:0000256" key="2">
    <source>
        <dbReference type="ARBA" id="ARBA00012415"/>
    </source>
</evidence>
<dbReference type="Proteomes" id="UP000230914">
    <property type="component" value="Unassembled WGS sequence"/>
</dbReference>
<sequence length="286" mass="29699">MSVSAAVIPAAGLGTRFLPATKAVPKELMPIGDTPAIQIIIDEALGAGIDHIVVVSSRSKPAIEAYFAPDPGLVATLRESGKDEIADRVASIGVDWRVSIVYQDSPRGLGHAVGCARPVLGDEPFAVMLPDELMGDSSLLSSMIEVNRSTGGGAVGVLEVERDQVSSYGVVDPAGPVVDGVIPVADLVEKPLVERAPSNYILIGRYVLTPDVFDRIENLTPGSGGELQLTDALRQQAADGPFSAAVSTTERYDTGNPVGFLDAAIGFGLARPATSAGVHALLNAHR</sequence>
<evidence type="ECO:0000313" key="7">
    <source>
        <dbReference type="EMBL" id="PIE31373.1"/>
    </source>
</evidence>
<evidence type="ECO:0000313" key="8">
    <source>
        <dbReference type="Proteomes" id="UP000230914"/>
    </source>
</evidence>
<comment type="similarity">
    <text evidence="1">Belongs to the UDPGP type 2 family.</text>
</comment>
<dbReference type="InterPro" id="IPR029044">
    <property type="entry name" value="Nucleotide-diphossugar_trans"/>
</dbReference>
<dbReference type="EC" id="2.7.7.9" evidence="2"/>
<dbReference type="Gene3D" id="3.90.550.10">
    <property type="entry name" value="Spore Coat Polysaccharide Biosynthesis Protein SpsA, Chain A"/>
    <property type="match status" value="1"/>
</dbReference>
<dbReference type="EMBL" id="PDSL01000085">
    <property type="protein sequence ID" value="PIE31373.1"/>
    <property type="molecule type" value="Genomic_DNA"/>
</dbReference>
<dbReference type="InterPro" id="IPR005771">
    <property type="entry name" value="GalU_uridylyltTrfase_bac/arc"/>
</dbReference>
<proteinExistence type="inferred from homology"/>
<evidence type="ECO:0000256" key="5">
    <source>
        <dbReference type="ARBA" id="ARBA00048128"/>
    </source>
</evidence>
<keyword evidence="3 7" id="KW-0808">Transferase</keyword>
<dbReference type="Pfam" id="PF00483">
    <property type="entry name" value="NTP_transferase"/>
    <property type="match status" value="1"/>
</dbReference>
<evidence type="ECO:0000256" key="4">
    <source>
        <dbReference type="ARBA" id="ARBA00022695"/>
    </source>
</evidence>
<gene>
    <name evidence="7" type="ORF">CSA55_05925</name>
</gene>
<comment type="catalytic activity">
    <reaction evidence="5">
        <text>alpha-D-glucose 1-phosphate + UTP + H(+) = UDP-alpha-D-glucose + diphosphate</text>
        <dbReference type="Rhea" id="RHEA:19889"/>
        <dbReference type="ChEBI" id="CHEBI:15378"/>
        <dbReference type="ChEBI" id="CHEBI:33019"/>
        <dbReference type="ChEBI" id="CHEBI:46398"/>
        <dbReference type="ChEBI" id="CHEBI:58601"/>
        <dbReference type="ChEBI" id="CHEBI:58885"/>
        <dbReference type="EC" id="2.7.7.9"/>
    </reaction>
</comment>
<evidence type="ECO:0000259" key="6">
    <source>
        <dbReference type="Pfam" id="PF00483"/>
    </source>
</evidence>
<feature type="domain" description="Nucleotidyl transferase" evidence="6">
    <location>
        <begin position="6"/>
        <end position="264"/>
    </location>
</feature>
<name>A0A2G6K6T2_9ACTN</name>
<dbReference type="GO" id="GO:0003983">
    <property type="term" value="F:UTP:glucose-1-phosphate uridylyltransferase activity"/>
    <property type="evidence" value="ECO:0007669"/>
    <property type="project" value="UniProtKB-EC"/>
</dbReference>
<protein>
    <recommendedName>
        <fullName evidence="2">UTP--glucose-1-phosphate uridylyltransferase</fullName>
        <ecNumber evidence="2">2.7.7.9</ecNumber>
    </recommendedName>
</protein>
<dbReference type="InterPro" id="IPR005835">
    <property type="entry name" value="NTP_transferase_dom"/>
</dbReference>
<dbReference type="SUPFAM" id="SSF53448">
    <property type="entry name" value="Nucleotide-diphospho-sugar transferases"/>
    <property type="match status" value="1"/>
</dbReference>
<dbReference type="AlphaFoldDB" id="A0A2G6K6T2"/>
<accession>A0A2G6K6T2</accession>
<dbReference type="CDD" id="cd02541">
    <property type="entry name" value="UGPase_prokaryotic"/>
    <property type="match status" value="1"/>
</dbReference>